<accession>A0ABS4GGE7</accession>
<keyword evidence="1" id="KW-0812">Transmembrane</keyword>
<keyword evidence="3" id="KW-1185">Reference proteome</keyword>
<evidence type="ECO:0000313" key="2">
    <source>
        <dbReference type="EMBL" id="MBP1926767.1"/>
    </source>
</evidence>
<organism evidence="2 3">
    <name type="scientific">Sedimentibacter acidaminivorans</name>
    <dbReference type="NCBI Taxonomy" id="913099"/>
    <lineage>
        <taxon>Bacteria</taxon>
        <taxon>Bacillati</taxon>
        <taxon>Bacillota</taxon>
        <taxon>Tissierellia</taxon>
        <taxon>Sedimentibacter</taxon>
    </lineage>
</organism>
<gene>
    <name evidence="2" type="ORF">J2Z76_002637</name>
</gene>
<name>A0ABS4GGE7_9FIRM</name>
<evidence type="ECO:0000256" key="1">
    <source>
        <dbReference type="SAM" id="Phobius"/>
    </source>
</evidence>
<dbReference type="EMBL" id="JAGGKS010000008">
    <property type="protein sequence ID" value="MBP1926767.1"/>
    <property type="molecule type" value="Genomic_DNA"/>
</dbReference>
<dbReference type="RefSeq" id="WP_209512494.1">
    <property type="nucleotide sequence ID" value="NZ_JAGGKS010000008.1"/>
</dbReference>
<proteinExistence type="predicted"/>
<feature type="transmembrane region" description="Helical" evidence="1">
    <location>
        <begin position="7"/>
        <end position="29"/>
    </location>
</feature>
<reference evidence="2 3" key="1">
    <citation type="submission" date="2021-03" db="EMBL/GenBank/DDBJ databases">
        <title>Genomic Encyclopedia of Type Strains, Phase IV (KMG-IV): sequencing the most valuable type-strain genomes for metagenomic binning, comparative biology and taxonomic classification.</title>
        <authorList>
            <person name="Goeker M."/>
        </authorList>
    </citation>
    <scope>NUCLEOTIDE SEQUENCE [LARGE SCALE GENOMIC DNA]</scope>
    <source>
        <strain evidence="2 3">DSM 24004</strain>
    </source>
</reference>
<dbReference type="Proteomes" id="UP001519342">
    <property type="component" value="Unassembled WGS sequence"/>
</dbReference>
<comment type="caution">
    <text evidence="2">The sequence shown here is derived from an EMBL/GenBank/DDBJ whole genome shotgun (WGS) entry which is preliminary data.</text>
</comment>
<keyword evidence="1" id="KW-0472">Membrane</keyword>
<evidence type="ECO:0000313" key="3">
    <source>
        <dbReference type="Proteomes" id="UP001519342"/>
    </source>
</evidence>
<protein>
    <submittedName>
        <fullName evidence="2">Uncharacterized protein</fullName>
    </submittedName>
</protein>
<sequence>MNLKNNRYLVVILVFVILASIFNIEYFYLNNSIANHSENNLIKYYLVQDIINAIEDINDRQYNMYQSYKLVSRMISNSNEKYIASNIVNYSNIYKLKFSAVINGNYDICDSCIDIVVYIHKKDGKKHNFAKLNN</sequence>
<keyword evidence="1" id="KW-1133">Transmembrane helix</keyword>